<evidence type="ECO:0000313" key="4">
    <source>
        <dbReference type="Proteomes" id="UP000198921"/>
    </source>
</evidence>
<accession>A0A1H3QWI2</accession>
<dbReference type="Gene3D" id="3.40.50.620">
    <property type="entry name" value="HUPs"/>
    <property type="match status" value="1"/>
</dbReference>
<comment type="similarity">
    <text evidence="1">Belongs to the universal stress protein A family.</text>
</comment>
<dbReference type="CDD" id="cd00293">
    <property type="entry name" value="USP-like"/>
    <property type="match status" value="1"/>
</dbReference>
<gene>
    <name evidence="3" type="ORF">SAMN05660209_04905</name>
</gene>
<dbReference type="Proteomes" id="UP000198921">
    <property type="component" value="Unassembled WGS sequence"/>
</dbReference>
<dbReference type="PRINTS" id="PR01438">
    <property type="entry name" value="UNVRSLSTRESS"/>
</dbReference>
<keyword evidence="4" id="KW-1185">Reference proteome</keyword>
<name>A0A1H3QWI2_9ACTN</name>
<dbReference type="STRING" id="1137993.SAMN05660209_04905"/>
<evidence type="ECO:0000313" key="3">
    <source>
        <dbReference type="EMBL" id="SDZ17059.1"/>
    </source>
</evidence>
<proteinExistence type="inferred from homology"/>
<reference evidence="4" key="1">
    <citation type="submission" date="2016-10" db="EMBL/GenBank/DDBJ databases">
        <authorList>
            <person name="Varghese N."/>
            <person name="Submissions S."/>
        </authorList>
    </citation>
    <scope>NUCLEOTIDE SEQUENCE [LARGE SCALE GENOMIC DNA]</scope>
    <source>
        <strain evidence="4">DSM 45422</strain>
    </source>
</reference>
<feature type="domain" description="UspA" evidence="2">
    <location>
        <begin position="20"/>
        <end position="86"/>
    </location>
</feature>
<dbReference type="InterPro" id="IPR006016">
    <property type="entry name" value="UspA"/>
</dbReference>
<dbReference type="InterPro" id="IPR006015">
    <property type="entry name" value="Universal_stress_UspA"/>
</dbReference>
<dbReference type="InterPro" id="IPR014729">
    <property type="entry name" value="Rossmann-like_a/b/a_fold"/>
</dbReference>
<dbReference type="SUPFAM" id="SSF52402">
    <property type="entry name" value="Adenine nucleotide alpha hydrolases-like"/>
    <property type="match status" value="1"/>
</dbReference>
<dbReference type="Pfam" id="PF00582">
    <property type="entry name" value="Usp"/>
    <property type="match status" value="1"/>
</dbReference>
<sequence>MSVLVDPRHADPDTMVGTEGELAAAGIPHTVEHRSGRDPVEELVDMAGRDGVELVVIGMRRRSPVGKLSVGSAAQRILLDVSCPVLPVEVAD</sequence>
<protein>
    <submittedName>
        <fullName evidence="3">Universal stress protein family protein</fullName>
    </submittedName>
</protein>
<dbReference type="RefSeq" id="WP_211517282.1">
    <property type="nucleotide sequence ID" value="NZ_FNOT01000026.1"/>
</dbReference>
<dbReference type="EMBL" id="FNOT01000026">
    <property type="protein sequence ID" value="SDZ17059.1"/>
    <property type="molecule type" value="Genomic_DNA"/>
</dbReference>
<organism evidence="3 4">
    <name type="scientific">Geodermatophilus africanus</name>
    <dbReference type="NCBI Taxonomy" id="1137993"/>
    <lineage>
        <taxon>Bacteria</taxon>
        <taxon>Bacillati</taxon>
        <taxon>Actinomycetota</taxon>
        <taxon>Actinomycetes</taxon>
        <taxon>Geodermatophilales</taxon>
        <taxon>Geodermatophilaceae</taxon>
        <taxon>Geodermatophilus</taxon>
    </lineage>
</organism>
<dbReference type="AlphaFoldDB" id="A0A1H3QWI2"/>
<evidence type="ECO:0000256" key="1">
    <source>
        <dbReference type="ARBA" id="ARBA00008791"/>
    </source>
</evidence>
<evidence type="ECO:0000259" key="2">
    <source>
        <dbReference type="Pfam" id="PF00582"/>
    </source>
</evidence>